<comment type="caution">
    <text evidence="2">The sequence shown here is derived from an EMBL/GenBank/DDBJ whole genome shotgun (WGS) entry which is preliminary data.</text>
</comment>
<dbReference type="AlphaFoldDB" id="A0A6L2NL86"/>
<evidence type="ECO:0000256" key="1">
    <source>
        <dbReference type="SAM" id="MobiDB-lite"/>
    </source>
</evidence>
<feature type="compositionally biased region" description="Polar residues" evidence="1">
    <location>
        <begin position="58"/>
        <end position="68"/>
    </location>
</feature>
<organism evidence="2">
    <name type="scientific">Tanacetum cinerariifolium</name>
    <name type="common">Dalmatian daisy</name>
    <name type="synonym">Chrysanthemum cinerariifolium</name>
    <dbReference type="NCBI Taxonomy" id="118510"/>
    <lineage>
        <taxon>Eukaryota</taxon>
        <taxon>Viridiplantae</taxon>
        <taxon>Streptophyta</taxon>
        <taxon>Embryophyta</taxon>
        <taxon>Tracheophyta</taxon>
        <taxon>Spermatophyta</taxon>
        <taxon>Magnoliopsida</taxon>
        <taxon>eudicotyledons</taxon>
        <taxon>Gunneridae</taxon>
        <taxon>Pentapetalae</taxon>
        <taxon>asterids</taxon>
        <taxon>campanulids</taxon>
        <taxon>Asterales</taxon>
        <taxon>Asteraceae</taxon>
        <taxon>Asteroideae</taxon>
        <taxon>Anthemideae</taxon>
        <taxon>Anthemidinae</taxon>
        <taxon>Tanacetum</taxon>
    </lineage>
</organism>
<accession>A0A6L2NL86</accession>
<evidence type="ECO:0000313" key="2">
    <source>
        <dbReference type="EMBL" id="GEU85385.1"/>
    </source>
</evidence>
<dbReference type="EMBL" id="BKCJ010009097">
    <property type="protein sequence ID" value="GEU85385.1"/>
    <property type="molecule type" value="Genomic_DNA"/>
</dbReference>
<sequence length="376" mass="43803">MVTVLIHQASSLVLPLSTLIIDLSPPKPSRKRRRNNQDPPPPPPDLDPSKKRRHDSGASGQKSASHSEQPIKEAPMPDTTNIYDSDDTNFTHLIKIKTRPEWLKPISKEDRPETLKPDCLNQRTTGKSNLEGPAFKVAIAFHENNISLQFQMEECHQMLTNQVDLVNPEGYRLVPDVSKPLPLGGPPGQFKRKEFYITRHDAPSDRNKVRSHMRILSLISLKIYERYMYTFLKEIVLRRADYKEYKISDADFKNLHLNDFEDLYLLHLQDKFDQKKMMRETKVHKFSDGTLNRILDKLDHMVKDFKLFEYNPSMEIRIWSGDNKRRNKNFMEVNIKMEMVSPCSGRDKFITACSYLTDTFIEIMKVQAYVTKLPQL</sequence>
<protein>
    <submittedName>
        <fullName evidence="2">Uncharacterized protein</fullName>
    </submittedName>
</protein>
<name>A0A6L2NL86_TANCI</name>
<reference evidence="2" key="1">
    <citation type="journal article" date="2019" name="Sci. Rep.">
        <title>Draft genome of Tanacetum cinerariifolium, the natural source of mosquito coil.</title>
        <authorList>
            <person name="Yamashiro T."/>
            <person name="Shiraishi A."/>
            <person name="Satake H."/>
            <person name="Nakayama K."/>
        </authorList>
    </citation>
    <scope>NUCLEOTIDE SEQUENCE</scope>
</reference>
<feature type="region of interest" description="Disordered" evidence="1">
    <location>
        <begin position="23"/>
        <end position="85"/>
    </location>
</feature>
<gene>
    <name evidence="2" type="ORF">Tci_057363</name>
</gene>
<proteinExistence type="predicted"/>